<dbReference type="EMBL" id="JAHLKM010000031">
    <property type="protein sequence ID" value="MCQ4334661.1"/>
    <property type="molecule type" value="Genomic_DNA"/>
</dbReference>
<feature type="compositionally biased region" description="Basic and acidic residues" evidence="1">
    <location>
        <begin position="275"/>
        <end position="285"/>
    </location>
</feature>
<evidence type="ECO:0000259" key="2">
    <source>
        <dbReference type="Pfam" id="PF01370"/>
    </source>
</evidence>
<evidence type="ECO:0000256" key="1">
    <source>
        <dbReference type="SAM" id="MobiDB-lite"/>
    </source>
</evidence>
<keyword evidence="4" id="KW-1185">Reference proteome</keyword>
<evidence type="ECO:0000313" key="3">
    <source>
        <dbReference type="EMBL" id="MCQ4334661.1"/>
    </source>
</evidence>
<dbReference type="InterPro" id="IPR050177">
    <property type="entry name" value="Lipid_A_modif_metabolic_enz"/>
</dbReference>
<gene>
    <name evidence="3" type="ORF">KM295_14480</name>
</gene>
<dbReference type="PANTHER" id="PTHR43245">
    <property type="entry name" value="BIFUNCTIONAL POLYMYXIN RESISTANCE PROTEIN ARNA"/>
    <property type="match status" value="1"/>
</dbReference>
<reference evidence="3" key="1">
    <citation type="journal article" date="2023" name="Front. Microbiol.">
        <title>Genomic-based phylogenetic and metabolic analyses of the genus Natronomonas, and description of Natronomonas aquatica sp. nov.</title>
        <authorList>
            <person name="Garcia-Roldan A."/>
            <person name="Duran-Viseras A."/>
            <person name="de la Haba R.R."/>
            <person name="Corral P."/>
            <person name="Sanchez-Porro C."/>
            <person name="Ventosa A."/>
        </authorList>
    </citation>
    <scope>NUCLEOTIDE SEQUENCE</scope>
    <source>
        <strain evidence="3">F2-12</strain>
    </source>
</reference>
<comment type="caution">
    <text evidence="3">The sequence shown here is derived from an EMBL/GenBank/DDBJ whole genome shotgun (WGS) entry which is preliminary data.</text>
</comment>
<dbReference type="PANTHER" id="PTHR43245:SF55">
    <property type="entry name" value="NAD(P)-BINDING DOMAIN-CONTAINING PROTEIN"/>
    <property type="match status" value="1"/>
</dbReference>
<dbReference type="Pfam" id="PF01370">
    <property type="entry name" value="Epimerase"/>
    <property type="match status" value="1"/>
</dbReference>
<dbReference type="RefSeq" id="WP_256030733.1">
    <property type="nucleotide sequence ID" value="NZ_JAHLKM010000031.1"/>
</dbReference>
<sequence length="285" mass="32801">MRVLVTGAHGRVGEGLKTYLGDDEDYELTYLDREDHPTYDTHVADVADYEAIRPAFDGQDAVIHLAAYPLTDGTWDQVRESNLIGTHNVLEAAADAGIEQFVFASSIHAAGMYEAENAPELYELDFDLTVTHEDPERPDSYYGASKAFGEDWGRYYIEKRDYPEQFYAIRIASIREPPYDNPYGDAEKGVERGDWERGSDEYETQVKRLKGTWLSERDWVQLVELCFDDDELEFGVFFGTSENERGWFDIEHAKEVLGYEPRDRAEEWTDPPQELLEHVDANRED</sequence>
<dbReference type="AlphaFoldDB" id="A0A9R1D6S5"/>
<name>A0A9R1D6S5_9EURY</name>
<dbReference type="SUPFAM" id="SSF51735">
    <property type="entry name" value="NAD(P)-binding Rossmann-fold domains"/>
    <property type="match status" value="1"/>
</dbReference>
<protein>
    <submittedName>
        <fullName evidence="3">NAD(P)-dependent oxidoreductase</fullName>
    </submittedName>
</protein>
<dbReference type="InterPro" id="IPR001509">
    <property type="entry name" value="Epimerase_deHydtase"/>
</dbReference>
<feature type="domain" description="NAD-dependent epimerase/dehydratase" evidence="2">
    <location>
        <begin position="3"/>
        <end position="160"/>
    </location>
</feature>
<accession>A0A9R1D6S5</accession>
<feature type="region of interest" description="Disordered" evidence="1">
    <location>
        <begin position="262"/>
        <end position="285"/>
    </location>
</feature>
<dbReference type="Gene3D" id="3.40.50.720">
    <property type="entry name" value="NAD(P)-binding Rossmann-like Domain"/>
    <property type="match status" value="1"/>
</dbReference>
<evidence type="ECO:0000313" key="4">
    <source>
        <dbReference type="Proteomes" id="UP001139494"/>
    </source>
</evidence>
<proteinExistence type="predicted"/>
<organism evidence="3 4">
    <name type="scientific">Natronomonas aquatica</name>
    <dbReference type="NCBI Taxonomy" id="2841590"/>
    <lineage>
        <taxon>Archaea</taxon>
        <taxon>Methanobacteriati</taxon>
        <taxon>Methanobacteriota</taxon>
        <taxon>Stenosarchaea group</taxon>
        <taxon>Halobacteria</taxon>
        <taxon>Halobacteriales</taxon>
        <taxon>Natronomonadaceae</taxon>
        <taxon>Natronomonas</taxon>
    </lineage>
</organism>
<dbReference type="InterPro" id="IPR036291">
    <property type="entry name" value="NAD(P)-bd_dom_sf"/>
</dbReference>
<dbReference type="Proteomes" id="UP001139494">
    <property type="component" value="Unassembled WGS sequence"/>
</dbReference>